<proteinExistence type="predicted"/>
<accession>A0A143YYV1</accession>
<dbReference type="STRING" id="140314.SAMN04488076_13218"/>
<dbReference type="SUPFAM" id="SSF82771">
    <property type="entry name" value="GIY-YIG endonuclease"/>
    <property type="match status" value="1"/>
</dbReference>
<gene>
    <name evidence="1" type="ORF">Tpal_2728</name>
</gene>
<dbReference type="InterPro" id="IPR035901">
    <property type="entry name" value="GIY-YIG_endonuc_sf"/>
</dbReference>
<dbReference type="AlphaFoldDB" id="A0A143YYV1"/>
<name>A0A143YYV1_9LACT</name>
<dbReference type="Proteomes" id="UP000242754">
    <property type="component" value="Unassembled WGS sequence"/>
</dbReference>
<organism evidence="1 2">
    <name type="scientific">Trichococcus palustris</name>
    <dbReference type="NCBI Taxonomy" id="140314"/>
    <lineage>
        <taxon>Bacteria</taxon>
        <taxon>Bacillati</taxon>
        <taxon>Bacillota</taxon>
        <taxon>Bacilli</taxon>
        <taxon>Lactobacillales</taxon>
        <taxon>Carnobacteriaceae</taxon>
        <taxon>Trichococcus</taxon>
    </lineage>
</organism>
<keyword evidence="2" id="KW-1185">Reference proteome</keyword>
<evidence type="ECO:0000313" key="2">
    <source>
        <dbReference type="Proteomes" id="UP000242754"/>
    </source>
</evidence>
<dbReference type="EMBL" id="FJNE01000012">
    <property type="protein sequence ID" value="CZR02233.1"/>
    <property type="molecule type" value="Genomic_DNA"/>
</dbReference>
<evidence type="ECO:0000313" key="1">
    <source>
        <dbReference type="EMBL" id="CZR02233.1"/>
    </source>
</evidence>
<sequence>MIRLTKNRYTLIILDNATKKAGITMDRKKDLRQQFEKIPVEAGIYQVKNLQNQKIFIGKTPNLKTLNGMKHILNLGANNNKALQSEWKQFGPDAFSFTVLELSEKKQGDASFNEKKELERLEEKWLTALQPYGERGYNRPKA</sequence>
<dbReference type="CDD" id="cd10451">
    <property type="entry name" value="GIY-YIG_LuxR_like"/>
    <property type="match status" value="1"/>
</dbReference>
<dbReference type="Gene3D" id="3.40.1440.10">
    <property type="entry name" value="GIY-YIG endonuclease"/>
    <property type="match status" value="1"/>
</dbReference>
<protein>
    <submittedName>
        <fullName evidence="1">Uncharacterized protein</fullName>
    </submittedName>
</protein>
<reference evidence="1 2" key="1">
    <citation type="submission" date="2016-02" db="EMBL/GenBank/DDBJ databases">
        <authorList>
            <person name="Wen L."/>
            <person name="He K."/>
            <person name="Yang H."/>
        </authorList>
    </citation>
    <scope>NUCLEOTIDE SEQUENCE [LARGE SCALE GENOMIC DNA]</scope>
    <source>
        <strain evidence="1">Trichococcus palustris</strain>
    </source>
</reference>